<organism evidence="3 4">
    <name type="scientific">Ranitomeya imitator</name>
    <name type="common">mimic poison frog</name>
    <dbReference type="NCBI Taxonomy" id="111125"/>
    <lineage>
        <taxon>Eukaryota</taxon>
        <taxon>Metazoa</taxon>
        <taxon>Chordata</taxon>
        <taxon>Craniata</taxon>
        <taxon>Vertebrata</taxon>
        <taxon>Euteleostomi</taxon>
        <taxon>Amphibia</taxon>
        <taxon>Batrachia</taxon>
        <taxon>Anura</taxon>
        <taxon>Neobatrachia</taxon>
        <taxon>Hyloidea</taxon>
        <taxon>Dendrobatidae</taxon>
        <taxon>Dendrobatinae</taxon>
        <taxon>Ranitomeya</taxon>
    </lineage>
</organism>
<dbReference type="InterPro" id="IPR000477">
    <property type="entry name" value="RT_dom"/>
</dbReference>
<evidence type="ECO:0000313" key="4">
    <source>
        <dbReference type="Proteomes" id="UP001176940"/>
    </source>
</evidence>
<dbReference type="PROSITE" id="PS50878">
    <property type="entry name" value="RT_POL"/>
    <property type="match status" value="1"/>
</dbReference>
<sequence length="569" mass="63319">MGSSSPSLGAWIDLVNSVIPYERTLYHNRGCPGSEEELAGVQYPAQEMYPMQDDDQQGWVSWAWSFVPAIVSYGNDMEGEDGYTGSEDGSETLGHQSQQSKDPIISIGFYCTKATVTFKLTEMQAESSYYSPQKVKSREVIRWEQEGTTIEVLMKGEPFFDCQVGFVGNQALCLKGIMGIKDFEENTIGADCEACFFTCGESLSNKGNAYLTNSLFDYRSPENNGIRAEFILDSCSHKFNACNQGKHRVDGSVEDTVAFLEELELPRLSDIDREDLEAPITEEELGRALQSMANGKAPGVDGFPAEIYKNFGEVLIPKLRVLLEEARSGGRLPASMREAIIVVIPKEGKDPTQPDSYRPISLLTTDVKLLAKVLAMRLTSVISGLVHSDQSGFMPDRSTAINLRRLYMNLQLRSDNCGQRVIASLDAHKAFDSVEWGYLWQVLRSMGFGPQFISWIRLMYSMARVRVNGELSRTIQLARGTRQGCPLSPLLFALAVEPLAAKLRRSDEVTGFKYGMIEERVALYADDILLFLADPGAFWEKRSLPKLEDRWVQPGPAASKASPNQGFKL</sequence>
<dbReference type="Proteomes" id="UP001176940">
    <property type="component" value="Unassembled WGS sequence"/>
</dbReference>
<dbReference type="SUPFAM" id="SSF56672">
    <property type="entry name" value="DNA/RNA polymerases"/>
    <property type="match status" value="1"/>
</dbReference>
<dbReference type="InterPro" id="IPR043502">
    <property type="entry name" value="DNA/RNA_pol_sf"/>
</dbReference>
<protein>
    <recommendedName>
        <fullName evidence="2">Reverse transcriptase domain-containing protein</fullName>
    </recommendedName>
</protein>
<dbReference type="EMBL" id="CAUEEQ010006001">
    <property type="protein sequence ID" value="CAJ0929613.1"/>
    <property type="molecule type" value="Genomic_DNA"/>
</dbReference>
<evidence type="ECO:0000313" key="3">
    <source>
        <dbReference type="EMBL" id="CAJ0929613.1"/>
    </source>
</evidence>
<name>A0ABN9KZT4_9NEOB</name>
<keyword evidence="4" id="KW-1185">Reference proteome</keyword>
<evidence type="ECO:0000259" key="2">
    <source>
        <dbReference type="PROSITE" id="PS50878"/>
    </source>
</evidence>
<comment type="caution">
    <text evidence="3">The sequence shown here is derived from an EMBL/GenBank/DDBJ whole genome shotgun (WGS) entry which is preliminary data.</text>
</comment>
<gene>
    <name evidence="3" type="ORF">RIMI_LOCUS3880058</name>
</gene>
<dbReference type="PANTHER" id="PTHR19446">
    <property type="entry name" value="REVERSE TRANSCRIPTASES"/>
    <property type="match status" value="1"/>
</dbReference>
<dbReference type="Pfam" id="PF00078">
    <property type="entry name" value="RVT_1"/>
    <property type="match status" value="1"/>
</dbReference>
<feature type="region of interest" description="Disordered" evidence="1">
    <location>
        <begin position="78"/>
        <end position="99"/>
    </location>
</feature>
<reference evidence="3" key="1">
    <citation type="submission" date="2023-07" db="EMBL/GenBank/DDBJ databases">
        <authorList>
            <person name="Stuckert A."/>
        </authorList>
    </citation>
    <scope>NUCLEOTIDE SEQUENCE</scope>
</reference>
<accession>A0ABN9KZT4</accession>
<evidence type="ECO:0000256" key="1">
    <source>
        <dbReference type="SAM" id="MobiDB-lite"/>
    </source>
</evidence>
<dbReference type="CDD" id="cd01650">
    <property type="entry name" value="RT_nLTR_like"/>
    <property type="match status" value="1"/>
</dbReference>
<proteinExistence type="predicted"/>
<feature type="domain" description="Reverse transcriptase" evidence="2">
    <location>
        <begin position="325"/>
        <end position="569"/>
    </location>
</feature>